<feature type="compositionally biased region" description="Low complexity" evidence="1">
    <location>
        <begin position="311"/>
        <end position="323"/>
    </location>
</feature>
<keyword evidence="2" id="KW-1133">Transmembrane helix</keyword>
<feature type="compositionally biased region" description="Polar residues" evidence="1">
    <location>
        <begin position="199"/>
        <end position="213"/>
    </location>
</feature>
<dbReference type="EMBL" id="JALNTZ010000002">
    <property type="protein sequence ID" value="KAJ3661148.1"/>
    <property type="molecule type" value="Genomic_DNA"/>
</dbReference>
<comment type="caution">
    <text evidence="3">The sequence shown here is derived from an EMBL/GenBank/DDBJ whole genome shotgun (WGS) entry which is preliminary data.</text>
</comment>
<accession>A0AA38MMC2</accession>
<sequence length="375" mass="41440">MIFLKFENKRSSAFGDYLSNKNRHRRHSDGNGRPIFSHYMVHETSRNHESNQSLDGHSYNHLLPTFTSRAAAKKVSSVLIADTNNLSSKDWLLDVTDDTTILSIPLDASDSGLFTGNFVPPPPRPLFLEEGITPDGLTTCDLCSWAWQNGNLYATDTTSLEPSSEIGWVLTLVIVSLTSAILGAIIMIIVLHCKRLKSPNNTNGGDQEQTPRNVQPGPNRPPINTPDDKIVVHPNVPYNQNNINGVWSWLSRRSTATPSQLENPPMSFVENHYTHMEDPYNSVDDALYAELDVESTINRDPNTAYQNSAYTDSDAPTSSAPSSAYYSDLSVTTGPDRAYEVVGLSTMPVWDDAKKQAPVRLAVISETVNVPSDYV</sequence>
<name>A0AA38MMC2_9CUCU</name>
<reference evidence="3" key="1">
    <citation type="journal article" date="2023" name="G3 (Bethesda)">
        <title>Whole genome assemblies of Zophobas morio and Tenebrio molitor.</title>
        <authorList>
            <person name="Kaur S."/>
            <person name="Stinson S.A."/>
            <person name="diCenzo G.C."/>
        </authorList>
    </citation>
    <scope>NUCLEOTIDE SEQUENCE</scope>
    <source>
        <strain evidence="3">QUZm001</strain>
    </source>
</reference>
<evidence type="ECO:0000313" key="3">
    <source>
        <dbReference type="EMBL" id="KAJ3661148.1"/>
    </source>
</evidence>
<protein>
    <submittedName>
        <fullName evidence="3">Uncharacterized protein</fullName>
    </submittedName>
</protein>
<keyword evidence="2" id="KW-0472">Membrane</keyword>
<organism evidence="3 4">
    <name type="scientific">Zophobas morio</name>
    <dbReference type="NCBI Taxonomy" id="2755281"/>
    <lineage>
        <taxon>Eukaryota</taxon>
        <taxon>Metazoa</taxon>
        <taxon>Ecdysozoa</taxon>
        <taxon>Arthropoda</taxon>
        <taxon>Hexapoda</taxon>
        <taxon>Insecta</taxon>
        <taxon>Pterygota</taxon>
        <taxon>Neoptera</taxon>
        <taxon>Endopterygota</taxon>
        <taxon>Coleoptera</taxon>
        <taxon>Polyphaga</taxon>
        <taxon>Cucujiformia</taxon>
        <taxon>Tenebrionidae</taxon>
        <taxon>Zophobas</taxon>
    </lineage>
</organism>
<feature type="region of interest" description="Disordered" evidence="1">
    <location>
        <begin position="298"/>
        <end position="323"/>
    </location>
</feature>
<evidence type="ECO:0000313" key="4">
    <source>
        <dbReference type="Proteomes" id="UP001168821"/>
    </source>
</evidence>
<keyword evidence="2" id="KW-0812">Transmembrane</keyword>
<evidence type="ECO:0000256" key="2">
    <source>
        <dbReference type="SAM" id="Phobius"/>
    </source>
</evidence>
<feature type="region of interest" description="Disordered" evidence="1">
    <location>
        <begin position="199"/>
        <end position="226"/>
    </location>
</feature>
<proteinExistence type="predicted"/>
<evidence type="ECO:0000256" key="1">
    <source>
        <dbReference type="SAM" id="MobiDB-lite"/>
    </source>
</evidence>
<gene>
    <name evidence="3" type="ORF">Zmor_005559</name>
</gene>
<dbReference type="AlphaFoldDB" id="A0AA38MMC2"/>
<feature type="compositionally biased region" description="Polar residues" evidence="1">
    <location>
        <begin position="298"/>
        <end position="310"/>
    </location>
</feature>
<feature type="transmembrane region" description="Helical" evidence="2">
    <location>
        <begin position="166"/>
        <end position="191"/>
    </location>
</feature>
<dbReference type="Proteomes" id="UP001168821">
    <property type="component" value="Unassembled WGS sequence"/>
</dbReference>
<keyword evidence="4" id="KW-1185">Reference proteome</keyword>